<dbReference type="EMBL" id="ABEU02000006">
    <property type="protein sequence ID" value="PNR52978.1"/>
    <property type="molecule type" value="Genomic_DNA"/>
</dbReference>
<accession>A0A2K1KGS8</accession>
<keyword evidence="1" id="KW-0472">Membrane</keyword>
<sequence length="90" mass="10944">MRNFSLTKYYFKFYLLYFYQTTRFSLLSNLYQHYSQVFRMILFVLTLMLLFCHSSKVSVSGVFTRFSLVEVEQYSVASNCFHFYYTPKLV</sequence>
<organism evidence="2">
    <name type="scientific">Physcomitrium patens</name>
    <name type="common">Spreading-leaved earth moss</name>
    <name type="synonym">Physcomitrella patens</name>
    <dbReference type="NCBI Taxonomy" id="3218"/>
    <lineage>
        <taxon>Eukaryota</taxon>
        <taxon>Viridiplantae</taxon>
        <taxon>Streptophyta</taxon>
        <taxon>Embryophyta</taxon>
        <taxon>Bryophyta</taxon>
        <taxon>Bryophytina</taxon>
        <taxon>Bryopsida</taxon>
        <taxon>Funariidae</taxon>
        <taxon>Funariales</taxon>
        <taxon>Funariaceae</taxon>
        <taxon>Physcomitrium</taxon>
    </lineage>
</organism>
<gene>
    <name evidence="2" type="ORF">PHYPA_009353</name>
</gene>
<evidence type="ECO:0000256" key="1">
    <source>
        <dbReference type="SAM" id="Phobius"/>
    </source>
</evidence>
<dbReference type="AlphaFoldDB" id="A0A2K1KGS8"/>
<dbReference type="Gramene" id="Pp3c6_23038V3.1">
    <property type="protein sequence ID" value="Pp3c6_23038V3.1"/>
    <property type="gene ID" value="Pp3c6_23038"/>
</dbReference>
<reference evidence="3" key="3">
    <citation type="submission" date="2020-12" db="UniProtKB">
        <authorList>
            <consortium name="EnsemblPlants"/>
        </authorList>
    </citation>
    <scope>IDENTIFICATION</scope>
</reference>
<dbReference type="InParanoid" id="A0A2K1KGS8"/>
<keyword evidence="1" id="KW-0812">Transmembrane</keyword>
<feature type="transmembrane region" description="Helical" evidence="1">
    <location>
        <begin position="37"/>
        <end position="55"/>
    </location>
</feature>
<dbReference type="EnsemblPlants" id="Pp3c6_23038V3.1">
    <property type="protein sequence ID" value="Pp3c6_23038V3.1"/>
    <property type="gene ID" value="Pp3c6_23038"/>
</dbReference>
<proteinExistence type="predicted"/>
<name>A0A2K1KGS8_PHYPA</name>
<keyword evidence="4" id="KW-1185">Reference proteome</keyword>
<evidence type="ECO:0000313" key="3">
    <source>
        <dbReference type="EnsemblPlants" id="Pp3c6_23038V3.1"/>
    </source>
</evidence>
<keyword evidence="1" id="KW-1133">Transmembrane helix</keyword>
<dbReference type="Proteomes" id="UP000006727">
    <property type="component" value="Chromosome 6"/>
</dbReference>
<reference evidence="2 4" key="1">
    <citation type="journal article" date="2008" name="Science">
        <title>The Physcomitrella genome reveals evolutionary insights into the conquest of land by plants.</title>
        <authorList>
            <person name="Rensing S."/>
            <person name="Lang D."/>
            <person name="Zimmer A."/>
            <person name="Terry A."/>
            <person name="Salamov A."/>
            <person name="Shapiro H."/>
            <person name="Nishiyama T."/>
            <person name="Perroud P.-F."/>
            <person name="Lindquist E."/>
            <person name="Kamisugi Y."/>
            <person name="Tanahashi T."/>
            <person name="Sakakibara K."/>
            <person name="Fujita T."/>
            <person name="Oishi K."/>
            <person name="Shin-I T."/>
            <person name="Kuroki Y."/>
            <person name="Toyoda A."/>
            <person name="Suzuki Y."/>
            <person name="Hashimoto A."/>
            <person name="Yamaguchi K."/>
            <person name="Sugano A."/>
            <person name="Kohara Y."/>
            <person name="Fujiyama A."/>
            <person name="Anterola A."/>
            <person name="Aoki S."/>
            <person name="Ashton N."/>
            <person name="Barbazuk W.B."/>
            <person name="Barker E."/>
            <person name="Bennetzen J."/>
            <person name="Bezanilla M."/>
            <person name="Blankenship R."/>
            <person name="Cho S.H."/>
            <person name="Dutcher S."/>
            <person name="Estelle M."/>
            <person name="Fawcett J.A."/>
            <person name="Gundlach H."/>
            <person name="Hanada K."/>
            <person name="Heyl A."/>
            <person name="Hicks K.A."/>
            <person name="Hugh J."/>
            <person name="Lohr M."/>
            <person name="Mayer K."/>
            <person name="Melkozernov A."/>
            <person name="Murata T."/>
            <person name="Nelson D."/>
            <person name="Pils B."/>
            <person name="Prigge M."/>
            <person name="Reiss B."/>
            <person name="Renner T."/>
            <person name="Rombauts S."/>
            <person name="Rushton P."/>
            <person name="Sanderfoot A."/>
            <person name="Schween G."/>
            <person name="Shiu S.-H."/>
            <person name="Stueber K."/>
            <person name="Theodoulou F.L."/>
            <person name="Tu H."/>
            <person name="Van de Peer Y."/>
            <person name="Verrier P.J."/>
            <person name="Waters E."/>
            <person name="Wood A."/>
            <person name="Yang L."/>
            <person name="Cove D."/>
            <person name="Cuming A."/>
            <person name="Hasebe M."/>
            <person name="Lucas S."/>
            <person name="Mishler D.B."/>
            <person name="Reski R."/>
            <person name="Grigoriev I."/>
            <person name="Quatrano R.S."/>
            <person name="Boore J.L."/>
        </authorList>
    </citation>
    <scope>NUCLEOTIDE SEQUENCE [LARGE SCALE GENOMIC DNA]</scope>
    <source>
        <strain evidence="3 4">cv. Gransden 2004</strain>
    </source>
</reference>
<protein>
    <submittedName>
        <fullName evidence="2 3">Uncharacterized protein</fullName>
    </submittedName>
</protein>
<reference evidence="2 4" key="2">
    <citation type="journal article" date="2018" name="Plant J.">
        <title>The Physcomitrella patens chromosome-scale assembly reveals moss genome structure and evolution.</title>
        <authorList>
            <person name="Lang D."/>
            <person name="Ullrich K.K."/>
            <person name="Murat F."/>
            <person name="Fuchs J."/>
            <person name="Jenkins J."/>
            <person name="Haas F.B."/>
            <person name="Piednoel M."/>
            <person name="Gundlach H."/>
            <person name="Van Bel M."/>
            <person name="Meyberg R."/>
            <person name="Vives C."/>
            <person name="Morata J."/>
            <person name="Symeonidi A."/>
            <person name="Hiss M."/>
            <person name="Muchero W."/>
            <person name="Kamisugi Y."/>
            <person name="Saleh O."/>
            <person name="Blanc G."/>
            <person name="Decker E.L."/>
            <person name="van Gessel N."/>
            <person name="Grimwood J."/>
            <person name="Hayes R.D."/>
            <person name="Graham S.W."/>
            <person name="Gunter L.E."/>
            <person name="McDaniel S.F."/>
            <person name="Hoernstein S.N.W."/>
            <person name="Larsson A."/>
            <person name="Li F.W."/>
            <person name="Perroud P.F."/>
            <person name="Phillips J."/>
            <person name="Ranjan P."/>
            <person name="Rokshar D.S."/>
            <person name="Rothfels C.J."/>
            <person name="Schneider L."/>
            <person name="Shu S."/>
            <person name="Stevenson D.W."/>
            <person name="Thummler F."/>
            <person name="Tillich M."/>
            <person name="Villarreal Aguilar J.C."/>
            <person name="Widiez T."/>
            <person name="Wong G.K."/>
            <person name="Wymore A."/>
            <person name="Zhang Y."/>
            <person name="Zimmer A.D."/>
            <person name="Quatrano R.S."/>
            <person name="Mayer K.F.X."/>
            <person name="Goodstein D."/>
            <person name="Casacuberta J.M."/>
            <person name="Vandepoele K."/>
            <person name="Reski R."/>
            <person name="Cuming A.C."/>
            <person name="Tuskan G.A."/>
            <person name="Maumus F."/>
            <person name="Salse J."/>
            <person name="Schmutz J."/>
            <person name="Rensing S.A."/>
        </authorList>
    </citation>
    <scope>NUCLEOTIDE SEQUENCE [LARGE SCALE GENOMIC DNA]</scope>
    <source>
        <strain evidence="3 4">cv. Gransden 2004</strain>
    </source>
</reference>
<evidence type="ECO:0000313" key="4">
    <source>
        <dbReference type="Proteomes" id="UP000006727"/>
    </source>
</evidence>
<evidence type="ECO:0000313" key="2">
    <source>
        <dbReference type="EMBL" id="PNR52978.1"/>
    </source>
</evidence>